<evidence type="ECO:0000256" key="2">
    <source>
        <dbReference type="ARBA" id="ARBA00022448"/>
    </source>
</evidence>
<feature type="chain" id="PRO_5003922049" description="Leucine-binding protein domain-containing protein" evidence="5">
    <location>
        <begin position="22"/>
        <end position="387"/>
    </location>
</feature>
<evidence type="ECO:0000256" key="1">
    <source>
        <dbReference type="ARBA" id="ARBA00010062"/>
    </source>
</evidence>
<protein>
    <recommendedName>
        <fullName evidence="6">Leucine-binding protein domain-containing protein</fullName>
    </recommendedName>
</protein>
<keyword evidence="3 5" id="KW-0732">Signal</keyword>
<dbReference type="CDD" id="cd06333">
    <property type="entry name" value="PBP1_ABC_RPA1789-like"/>
    <property type="match status" value="1"/>
</dbReference>
<dbReference type="PANTHER" id="PTHR30483">
    <property type="entry name" value="LEUCINE-SPECIFIC-BINDING PROTEIN"/>
    <property type="match status" value="1"/>
</dbReference>
<dbReference type="Gene3D" id="3.40.50.2300">
    <property type="match status" value="2"/>
</dbReference>
<dbReference type="InterPro" id="IPR000709">
    <property type="entry name" value="Leu_Ile_Val-bd"/>
</dbReference>
<dbReference type="GO" id="GO:0006865">
    <property type="term" value="P:amino acid transport"/>
    <property type="evidence" value="ECO:0007669"/>
    <property type="project" value="UniProtKB-KW"/>
</dbReference>
<organism evidence="7 8">
    <name type="scientific">Afipia clevelandensis ATCC 49720</name>
    <dbReference type="NCBI Taxonomy" id="883079"/>
    <lineage>
        <taxon>Bacteria</taxon>
        <taxon>Pseudomonadati</taxon>
        <taxon>Pseudomonadota</taxon>
        <taxon>Alphaproteobacteria</taxon>
        <taxon>Hyphomicrobiales</taxon>
        <taxon>Nitrobacteraceae</taxon>
        <taxon>Afipia</taxon>
    </lineage>
</organism>
<dbReference type="PRINTS" id="PR00337">
    <property type="entry name" value="LEUILEVALBP"/>
</dbReference>
<feature type="signal peptide" evidence="5">
    <location>
        <begin position="1"/>
        <end position="21"/>
    </location>
</feature>
<dbReference type="InterPro" id="IPR028081">
    <property type="entry name" value="Leu-bd"/>
</dbReference>
<evidence type="ECO:0000313" key="8">
    <source>
        <dbReference type="Proteomes" id="UP000001095"/>
    </source>
</evidence>
<keyword evidence="8" id="KW-1185">Reference proteome</keyword>
<evidence type="ECO:0000256" key="5">
    <source>
        <dbReference type="SAM" id="SignalP"/>
    </source>
</evidence>
<name>K8PI39_9BRAD</name>
<sequence length="387" mass="41189">MKMTRRLVVMAVGSTLSLAAAAPGWTQTKEIRIGALIAASGPTAFIGASQKNAFEMLVEQINARGGIEGHQIKAVLYDTEGNSTLAAQQFQRLVQSDNVDVVIGPSSTGESLALRPLANELKVPLISFAGAEVVTNPPTPYVFKTPPTDRIVAEHILGFMKYKNIKSVGILSSADGFGQAGASTVKQVAEQLGVKVAAAEEFGPRDTDMTPQLLKIRGSGAEALLIWSVNPGPTIILRNATAIGFNKPIFNSYGAASNQLIQQAGAAAEKTYVSSMRLLAPDSLPADDPMREVVTRLAKDYKERFKADATTFVAHPYDAMVLVEKAVQKAGGKVDREEIAKAIRSGISFPGANGLFRFTEQNHNGLDGSSQSMVMLQVQGGRFTVAK</sequence>
<dbReference type="Pfam" id="PF13458">
    <property type="entry name" value="Peripla_BP_6"/>
    <property type="match status" value="1"/>
</dbReference>
<dbReference type="RefSeq" id="WP_002711323.1">
    <property type="nucleotide sequence ID" value="NZ_KB375281.1"/>
</dbReference>
<dbReference type="Proteomes" id="UP000001095">
    <property type="component" value="Unassembled WGS sequence"/>
</dbReference>
<dbReference type="SUPFAM" id="SSF53822">
    <property type="entry name" value="Periplasmic binding protein-like I"/>
    <property type="match status" value="1"/>
</dbReference>
<proteinExistence type="inferred from homology"/>
<evidence type="ECO:0000256" key="4">
    <source>
        <dbReference type="ARBA" id="ARBA00022970"/>
    </source>
</evidence>
<feature type="domain" description="Leucine-binding protein" evidence="6">
    <location>
        <begin position="30"/>
        <end position="381"/>
    </location>
</feature>
<gene>
    <name evidence="7" type="ORF">HMPREF9696_00457</name>
</gene>
<accession>K8PI39</accession>
<evidence type="ECO:0000256" key="3">
    <source>
        <dbReference type="ARBA" id="ARBA00022729"/>
    </source>
</evidence>
<comment type="caution">
    <text evidence="7">The sequence shown here is derived from an EMBL/GenBank/DDBJ whole genome shotgun (WGS) entry which is preliminary data.</text>
</comment>
<keyword evidence="4" id="KW-0029">Amino-acid transport</keyword>
<dbReference type="PANTHER" id="PTHR30483:SF38">
    <property type="entry name" value="BLR7848 PROTEIN"/>
    <property type="match status" value="1"/>
</dbReference>
<dbReference type="InterPro" id="IPR028082">
    <property type="entry name" value="Peripla_BP_I"/>
</dbReference>
<dbReference type="HOGENOM" id="CLU_027128_0_1_5"/>
<dbReference type="EMBL" id="AGWY01000002">
    <property type="protein sequence ID" value="EKS42292.1"/>
    <property type="molecule type" value="Genomic_DNA"/>
</dbReference>
<dbReference type="OrthoDB" id="9791590at2"/>
<dbReference type="InterPro" id="IPR051010">
    <property type="entry name" value="BCAA_transport"/>
</dbReference>
<keyword evidence="2" id="KW-0813">Transport</keyword>
<comment type="similarity">
    <text evidence="1">Belongs to the leucine-binding protein family.</text>
</comment>
<dbReference type="PATRIC" id="fig|883079.3.peg.476"/>
<evidence type="ECO:0000313" key="7">
    <source>
        <dbReference type="EMBL" id="EKS42292.1"/>
    </source>
</evidence>
<evidence type="ECO:0000259" key="6">
    <source>
        <dbReference type="Pfam" id="PF13458"/>
    </source>
</evidence>
<dbReference type="AlphaFoldDB" id="K8PI39"/>
<reference evidence="7 8" key="1">
    <citation type="submission" date="2012-04" db="EMBL/GenBank/DDBJ databases">
        <title>The Genome Sequence of Afipia clevelandensis ATCC 49720.</title>
        <authorList>
            <consortium name="The Broad Institute Genome Sequencing Platform"/>
            <person name="Earl A."/>
            <person name="Ward D."/>
            <person name="Feldgarden M."/>
            <person name="Gevers D."/>
            <person name="Huys G."/>
            <person name="Walker B."/>
            <person name="Young S.K."/>
            <person name="Zeng Q."/>
            <person name="Gargeya S."/>
            <person name="Fitzgerald M."/>
            <person name="Haas B."/>
            <person name="Abouelleil A."/>
            <person name="Alvarado L."/>
            <person name="Arachchi H.M."/>
            <person name="Berlin A."/>
            <person name="Chapman S.B."/>
            <person name="Goldberg J."/>
            <person name="Griggs A."/>
            <person name="Gujja S."/>
            <person name="Hansen M."/>
            <person name="Howarth C."/>
            <person name="Imamovic A."/>
            <person name="Larimer J."/>
            <person name="McCowen C."/>
            <person name="Montmayeur A."/>
            <person name="Murphy C."/>
            <person name="Neiman D."/>
            <person name="Pearson M."/>
            <person name="Priest M."/>
            <person name="Roberts A."/>
            <person name="Saif S."/>
            <person name="Shea T."/>
            <person name="Sisk P."/>
            <person name="Sykes S."/>
            <person name="Wortman J."/>
            <person name="Nusbaum C."/>
            <person name="Birren B."/>
        </authorList>
    </citation>
    <scope>NUCLEOTIDE SEQUENCE [LARGE SCALE GENOMIC DNA]</scope>
    <source>
        <strain evidence="7 8">ATCC 49720</strain>
    </source>
</reference>